<keyword evidence="5" id="KW-1185">Reference proteome</keyword>
<dbReference type="OrthoDB" id="4401807at2"/>
<dbReference type="PANTHER" id="PTHR30469">
    <property type="entry name" value="MULTIDRUG RESISTANCE PROTEIN MDTA"/>
    <property type="match status" value="1"/>
</dbReference>
<organism evidence="4 5">
    <name type="scientific">Brachybacterium nesterenkovii</name>
    <dbReference type="NCBI Taxonomy" id="47847"/>
    <lineage>
        <taxon>Bacteria</taxon>
        <taxon>Bacillati</taxon>
        <taxon>Actinomycetota</taxon>
        <taxon>Actinomycetes</taxon>
        <taxon>Micrococcales</taxon>
        <taxon>Dermabacteraceae</taxon>
        <taxon>Brachybacterium</taxon>
    </lineage>
</organism>
<dbReference type="Pfam" id="PF25919">
    <property type="entry name" value="BSH_CusB"/>
    <property type="match status" value="1"/>
</dbReference>
<dbReference type="AlphaFoldDB" id="A0A1X6X484"/>
<keyword evidence="2" id="KW-0472">Membrane</keyword>
<evidence type="ECO:0000256" key="1">
    <source>
        <dbReference type="SAM" id="MobiDB-lite"/>
    </source>
</evidence>
<reference evidence="4 5" key="1">
    <citation type="submission" date="2017-02" db="EMBL/GenBank/DDBJ databases">
        <authorList>
            <person name="Peterson S.W."/>
        </authorList>
    </citation>
    <scope>NUCLEOTIDE SEQUENCE [LARGE SCALE GENOMIC DNA]</scope>
    <source>
        <strain evidence="4 5">CIP104813</strain>
    </source>
</reference>
<evidence type="ECO:0000259" key="3">
    <source>
        <dbReference type="Pfam" id="PF25919"/>
    </source>
</evidence>
<dbReference type="SUPFAM" id="SSF51230">
    <property type="entry name" value="Single hybrid motif"/>
    <property type="match status" value="1"/>
</dbReference>
<dbReference type="PANTHER" id="PTHR30469:SF33">
    <property type="entry name" value="SLR1207 PROTEIN"/>
    <property type="match status" value="1"/>
</dbReference>
<dbReference type="Gene3D" id="2.40.420.20">
    <property type="match status" value="1"/>
</dbReference>
<dbReference type="EMBL" id="FWFG01000092">
    <property type="protein sequence ID" value="SLM93749.1"/>
    <property type="molecule type" value="Genomic_DNA"/>
</dbReference>
<evidence type="ECO:0000313" key="5">
    <source>
        <dbReference type="Proteomes" id="UP000195981"/>
    </source>
</evidence>
<feature type="domain" description="CusB-like barrel-sandwich hybrid" evidence="3">
    <location>
        <begin position="85"/>
        <end position="170"/>
    </location>
</feature>
<dbReference type="InterPro" id="IPR011053">
    <property type="entry name" value="Single_hybrid_motif"/>
</dbReference>
<dbReference type="GO" id="GO:1990281">
    <property type="term" value="C:efflux pump complex"/>
    <property type="evidence" value="ECO:0007669"/>
    <property type="project" value="TreeGrafter"/>
</dbReference>
<keyword evidence="2" id="KW-0812">Transmembrane</keyword>
<gene>
    <name evidence="4" type="ORF">FM110_10370</name>
</gene>
<accession>A0A1X6X484</accession>
<dbReference type="RefSeq" id="WP_143276368.1">
    <property type="nucleotide sequence ID" value="NZ_FWFG01000092.1"/>
</dbReference>
<evidence type="ECO:0000313" key="4">
    <source>
        <dbReference type="EMBL" id="SLM93749.1"/>
    </source>
</evidence>
<feature type="transmembrane region" description="Helical" evidence="2">
    <location>
        <begin position="7"/>
        <end position="29"/>
    </location>
</feature>
<feature type="compositionally biased region" description="Low complexity" evidence="1">
    <location>
        <begin position="242"/>
        <end position="252"/>
    </location>
</feature>
<dbReference type="GO" id="GO:0015562">
    <property type="term" value="F:efflux transmembrane transporter activity"/>
    <property type="evidence" value="ECO:0007669"/>
    <property type="project" value="TreeGrafter"/>
</dbReference>
<dbReference type="InterPro" id="IPR058790">
    <property type="entry name" value="BSH_CusB"/>
</dbReference>
<feature type="compositionally biased region" description="Polar residues" evidence="1">
    <location>
        <begin position="219"/>
        <end position="229"/>
    </location>
</feature>
<proteinExistence type="predicted"/>
<feature type="region of interest" description="Disordered" evidence="1">
    <location>
        <begin position="209"/>
        <end position="252"/>
    </location>
</feature>
<name>A0A1X6X484_9MICO</name>
<dbReference type="Gene3D" id="2.40.50.100">
    <property type="match status" value="1"/>
</dbReference>
<protein>
    <submittedName>
        <fullName evidence="4">Membrane-fusion protein</fullName>
    </submittedName>
</protein>
<keyword evidence="2" id="KW-1133">Transmembrane helix</keyword>
<dbReference type="Proteomes" id="UP000195981">
    <property type="component" value="Unassembled WGS sequence"/>
</dbReference>
<evidence type="ECO:0000256" key="2">
    <source>
        <dbReference type="SAM" id="Phobius"/>
    </source>
</evidence>
<sequence>MEAVRRYVFPIIWMVIIGLMALALVKIAFFSGDPTSSAEDGAAPQAAVDQYATVPVSRGDIASTLELTATVEADEGTALKAKDAGEITEVSVSNGDRVEEGTTILKLRVPQEAAAAPAVDPADPNAAASAAPAEPQYEHLTLKATTAGVVRDLDALKGQTLAIGDTVATISPGTYAIVAPLTPEQQLQLLDQDLHASAVIPGTEGPVACEAPKVEENSPDASGASNTGASDPAAAMEGDPMAGADTSAASGGASSAASLRCPVLAGTKIVPGLGVDVTVDLGTATGVLTVPTTAVKGEAGAGTVYVLDDATGEPTEIPVTLGKKGEDAVEITGGLEEGQEVLQYVPGVDAEDQMGMETW</sequence>